<protein>
    <recommendedName>
        <fullName evidence="2">Transposase-like Mu C-terminal domain-containing protein</fullName>
    </recommendedName>
</protein>
<keyword evidence="4" id="KW-1185">Reference proteome</keyword>
<dbReference type="RefSeq" id="WP_071930377.1">
    <property type="nucleotide sequence ID" value="NZ_CP018082.1"/>
</dbReference>
<feature type="domain" description="Transposase-like Mu C-terminal" evidence="2">
    <location>
        <begin position="48"/>
        <end position="102"/>
    </location>
</feature>
<name>A0A1J0VYX8_9NOCA</name>
<reference evidence="3" key="1">
    <citation type="submission" date="2016-11" db="EMBL/GenBank/DDBJ databases">
        <authorList>
            <person name="Jaros S."/>
            <person name="Januszkiewicz K."/>
            <person name="Wedrychowicz H."/>
        </authorList>
    </citation>
    <scope>NUCLEOTIDE SEQUENCE [LARGE SCALE GENOMIC DNA]</scope>
    <source>
        <strain evidence="3">Y48</strain>
    </source>
</reference>
<dbReference type="OrthoDB" id="4516419at2"/>
<dbReference type="AlphaFoldDB" id="A0A1J0VYX8"/>
<evidence type="ECO:0000313" key="3">
    <source>
        <dbReference type="EMBL" id="APE37205.1"/>
    </source>
</evidence>
<accession>A0A1J0VYX8</accession>
<dbReference type="Proteomes" id="UP000183810">
    <property type="component" value="Chromosome"/>
</dbReference>
<dbReference type="KEGG" id="nsl:BOX37_28400"/>
<proteinExistence type="predicted"/>
<dbReference type="Pfam" id="PF09299">
    <property type="entry name" value="Mu-transpos_C"/>
    <property type="match status" value="1"/>
</dbReference>
<evidence type="ECO:0000313" key="4">
    <source>
        <dbReference type="Proteomes" id="UP000183810"/>
    </source>
</evidence>
<feature type="compositionally biased region" description="Basic residues" evidence="1">
    <location>
        <begin position="145"/>
        <end position="159"/>
    </location>
</feature>
<evidence type="ECO:0000259" key="2">
    <source>
        <dbReference type="Pfam" id="PF09299"/>
    </source>
</evidence>
<sequence>MNWRNTTTDHDIDRLDGLSPLESWLADATPLQELDVDRLWMFTLEDDRAHRKITTKGVARGRGRHDVADWMVGLVGARVRLRYMPNHDHEVEVFDLATGKHLGWAWLADQVTGDQVGRVQGAAIAKPPSCAAISKPRTVPAAPGTRRRRPRHQRCAWAR</sequence>
<dbReference type="InterPro" id="IPR015378">
    <property type="entry name" value="Transposase-like_Mu_C"/>
</dbReference>
<feature type="region of interest" description="Disordered" evidence="1">
    <location>
        <begin position="135"/>
        <end position="159"/>
    </location>
</feature>
<dbReference type="EMBL" id="CP018082">
    <property type="protein sequence ID" value="APE37205.1"/>
    <property type="molecule type" value="Genomic_DNA"/>
</dbReference>
<gene>
    <name evidence="3" type="ORF">BOX37_28400</name>
</gene>
<organism evidence="3 4">
    <name type="scientific">Nocardia mangyaensis</name>
    <dbReference type="NCBI Taxonomy" id="2213200"/>
    <lineage>
        <taxon>Bacteria</taxon>
        <taxon>Bacillati</taxon>
        <taxon>Actinomycetota</taxon>
        <taxon>Actinomycetes</taxon>
        <taxon>Mycobacteriales</taxon>
        <taxon>Nocardiaceae</taxon>
        <taxon>Nocardia</taxon>
    </lineage>
</organism>
<evidence type="ECO:0000256" key="1">
    <source>
        <dbReference type="SAM" id="MobiDB-lite"/>
    </source>
</evidence>